<evidence type="ECO:0000313" key="1">
    <source>
        <dbReference type="EMBL" id="KIL54123.1"/>
    </source>
</evidence>
<proteinExistence type="predicted"/>
<feature type="non-terminal residue" evidence="1">
    <location>
        <position position="104"/>
    </location>
</feature>
<gene>
    <name evidence="1" type="ORF">M378DRAFT_56185</name>
</gene>
<dbReference type="Proteomes" id="UP000054549">
    <property type="component" value="Unassembled WGS sequence"/>
</dbReference>
<dbReference type="HOGENOM" id="CLU_167272_0_0_1"/>
<keyword evidence="2" id="KW-1185">Reference proteome</keyword>
<dbReference type="OrthoDB" id="3359487at2759"/>
<dbReference type="AlphaFoldDB" id="A0A0C2WDK8"/>
<dbReference type="SUPFAM" id="SSF53098">
    <property type="entry name" value="Ribonuclease H-like"/>
    <property type="match status" value="1"/>
</dbReference>
<sequence>ATLYFSRDAIPSLTMVIPAMDHIDEVLATNIASANYSHAIRSALSVGKCTLNRYYSKTDFSETYRIAMVLHPRYKLTYFRRTNWPEEWIKTAETMVRATYDRKY</sequence>
<organism evidence="1 2">
    <name type="scientific">Amanita muscaria (strain Koide BX008)</name>
    <dbReference type="NCBI Taxonomy" id="946122"/>
    <lineage>
        <taxon>Eukaryota</taxon>
        <taxon>Fungi</taxon>
        <taxon>Dikarya</taxon>
        <taxon>Basidiomycota</taxon>
        <taxon>Agaricomycotina</taxon>
        <taxon>Agaricomycetes</taxon>
        <taxon>Agaricomycetidae</taxon>
        <taxon>Agaricales</taxon>
        <taxon>Pluteineae</taxon>
        <taxon>Amanitaceae</taxon>
        <taxon>Amanita</taxon>
    </lineage>
</organism>
<reference evidence="1 2" key="1">
    <citation type="submission" date="2014-04" db="EMBL/GenBank/DDBJ databases">
        <title>Evolutionary Origins and Diversification of the Mycorrhizal Mutualists.</title>
        <authorList>
            <consortium name="DOE Joint Genome Institute"/>
            <consortium name="Mycorrhizal Genomics Consortium"/>
            <person name="Kohler A."/>
            <person name="Kuo A."/>
            <person name="Nagy L.G."/>
            <person name="Floudas D."/>
            <person name="Copeland A."/>
            <person name="Barry K.W."/>
            <person name="Cichocki N."/>
            <person name="Veneault-Fourrey C."/>
            <person name="LaButti K."/>
            <person name="Lindquist E.A."/>
            <person name="Lipzen A."/>
            <person name="Lundell T."/>
            <person name="Morin E."/>
            <person name="Murat C."/>
            <person name="Riley R."/>
            <person name="Ohm R."/>
            <person name="Sun H."/>
            <person name="Tunlid A."/>
            <person name="Henrissat B."/>
            <person name="Grigoriev I.V."/>
            <person name="Hibbett D.S."/>
            <person name="Martin F."/>
        </authorList>
    </citation>
    <scope>NUCLEOTIDE SEQUENCE [LARGE SCALE GENOMIC DNA]</scope>
    <source>
        <strain evidence="1 2">Koide BX008</strain>
    </source>
</reference>
<protein>
    <submittedName>
        <fullName evidence="1">Uncharacterized protein</fullName>
    </submittedName>
</protein>
<feature type="non-terminal residue" evidence="1">
    <location>
        <position position="1"/>
    </location>
</feature>
<accession>A0A0C2WDK8</accession>
<evidence type="ECO:0000313" key="2">
    <source>
        <dbReference type="Proteomes" id="UP000054549"/>
    </source>
</evidence>
<name>A0A0C2WDK8_AMAMK</name>
<dbReference type="InParanoid" id="A0A0C2WDK8"/>
<dbReference type="EMBL" id="KN818927">
    <property type="protein sequence ID" value="KIL54123.1"/>
    <property type="molecule type" value="Genomic_DNA"/>
</dbReference>
<dbReference type="InterPro" id="IPR012337">
    <property type="entry name" value="RNaseH-like_sf"/>
</dbReference>